<reference evidence="1" key="2">
    <citation type="submission" date="2025-09" db="UniProtKB">
        <authorList>
            <consortium name="Ensembl"/>
        </authorList>
    </citation>
    <scope>IDENTIFICATION</scope>
</reference>
<evidence type="ECO:0000313" key="2">
    <source>
        <dbReference type="Proteomes" id="UP000694416"/>
    </source>
</evidence>
<evidence type="ECO:0000313" key="1">
    <source>
        <dbReference type="Ensembl" id="ENSPTEP00000015003.1"/>
    </source>
</evidence>
<dbReference type="Ensembl" id="ENSPTET00000022434.1">
    <property type="protein sequence ID" value="ENSPTEP00000015003.1"/>
    <property type="gene ID" value="ENSPTEG00000016707.1"/>
</dbReference>
<accession>A0A8C9HBE9</accession>
<dbReference type="Proteomes" id="UP000694416">
    <property type="component" value="Unplaced"/>
</dbReference>
<evidence type="ECO:0008006" key="3">
    <source>
        <dbReference type="Google" id="ProtNLM"/>
    </source>
</evidence>
<dbReference type="AlphaFoldDB" id="A0A8C9HBE9"/>
<sequence length="84" mass="8776">MGGGEKTYGGCEGSDAMYVKSISSDGHECTVKREHVSTPGTIKSMLSGPDQVSLLLPRLECNGVISARCNLRLLSSNDSPTSAS</sequence>
<dbReference type="InterPro" id="IPR039948">
    <property type="entry name" value="ELC1"/>
</dbReference>
<dbReference type="Gene3D" id="3.30.710.10">
    <property type="entry name" value="Potassium Channel Kv1.1, Chain A"/>
    <property type="match status" value="1"/>
</dbReference>
<dbReference type="PANTHER" id="PTHR20648">
    <property type="entry name" value="ELONGIN-C"/>
    <property type="match status" value="1"/>
</dbReference>
<keyword evidence="2" id="KW-1185">Reference proteome</keyword>
<reference evidence="1" key="1">
    <citation type="submission" date="2025-08" db="UniProtKB">
        <authorList>
            <consortium name="Ensembl"/>
        </authorList>
    </citation>
    <scope>IDENTIFICATION</scope>
</reference>
<dbReference type="InterPro" id="IPR011333">
    <property type="entry name" value="SKP1/BTB/POZ_sf"/>
</dbReference>
<dbReference type="SUPFAM" id="SSF54695">
    <property type="entry name" value="POZ domain"/>
    <property type="match status" value="1"/>
</dbReference>
<organism evidence="1 2">
    <name type="scientific">Piliocolobus tephrosceles</name>
    <name type="common">Ugandan red Colobus</name>
    <dbReference type="NCBI Taxonomy" id="591936"/>
    <lineage>
        <taxon>Eukaryota</taxon>
        <taxon>Metazoa</taxon>
        <taxon>Chordata</taxon>
        <taxon>Craniata</taxon>
        <taxon>Vertebrata</taxon>
        <taxon>Euteleostomi</taxon>
        <taxon>Mammalia</taxon>
        <taxon>Eutheria</taxon>
        <taxon>Euarchontoglires</taxon>
        <taxon>Primates</taxon>
        <taxon>Haplorrhini</taxon>
        <taxon>Catarrhini</taxon>
        <taxon>Cercopithecidae</taxon>
        <taxon>Colobinae</taxon>
        <taxon>Piliocolobus</taxon>
    </lineage>
</organism>
<name>A0A8C9HBE9_9PRIM</name>
<proteinExistence type="predicted"/>
<protein>
    <recommendedName>
        <fullName evidence="3">SKP1 component POZ domain-containing protein</fullName>
    </recommendedName>
</protein>